<organism evidence="2 3">
    <name type="scientific">Brachybacterium huguangmaarense</name>
    <dbReference type="NCBI Taxonomy" id="1652028"/>
    <lineage>
        <taxon>Bacteria</taxon>
        <taxon>Bacillati</taxon>
        <taxon>Actinomycetota</taxon>
        <taxon>Actinomycetes</taxon>
        <taxon>Micrococcales</taxon>
        <taxon>Dermabacteraceae</taxon>
        <taxon>Brachybacterium</taxon>
    </lineage>
</organism>
<dbReference type="Pfam" id="PF13560">
    <property type="entry name" value="HTH_31"/>
    <property type="match status" value="1"/>
</dbReference>
<dbReference type="SMART" id="SM00530">
    <property type="entry name" value="HTH_XRE"/>
    <property type="match status" value="1"/>
</dbReference>
<dbReference type="InterPro" id="IPR041413">
    <property type="entry name" value="MLTR_LBD"/>
</dbReference>
<dbReference type="Proteomes" id="UP001164305">
    <property type="component" value="Chromosome"/>
</dbReference>
<dbReference type="EMBL" id="CP107020">
    <property type="protein sequence ID" value="UYG17893.1"/>
    <property type="molecule type" value="Genomic_DNA"/>
</dbReference>
<dbReference type="PANTHER" id="PTHR35010">
    <property type="entry name" value="BLL4672 PROTEIN-RELATED"/>
    <property type="match status" value="1"/>
</dbReference>
<gene>
    <name evidence="2" type="ORF">BRM3_05590</name>
</gene>
<dbReference type="CDD" id="cd00093">
    <property type="entry name" value="HTH_XRE"/>
    <property type="match status" value="1"/>
</dbReference>
<dbReference type="Pfam" id="PF17765">
    <property type="entry name" value="MLTR_LBD"/>
    <property type="match status" value="1"/>
</dbReference>
<name>A0ABY6G5D0_9MICO</name>
<dbReference type="PROSITE" id="PS50943">
    <property type="entry name" value="HTH_CROC1"/>
    <property type="match status" value="1"/>
</dbReference>
<dbReference type="InterPro" id="IPR001387">
    <property type="entry name" value="Cro/C1-type_HTH"/>
</dbReference>
<dbReference type="InterPro" id="IPR010982">
    <property type="entry name" value="Lambda_DNA-bd_dom_sf"/>
</dbReference>
<reference evidence="2" key="1">
    <citation type="submission" date="2022-10" db="EMBL/GenBank/DDBJ databases">
        <title>Whole-Genome Sequencing of Brachybacterium huguangmaarense BRM-3, Isolated from Betula schmidtii.</title>
        <authorList>
            <person name="Haam D."/>
        </authorList>
    </citation>
    <scope>NUCLEOTIDE SEQUENCE</scope>
    <source>
        <strain evidence="2">BRM-3</strain>
    </source>
</reference>
<protein>
    <submittedName>
        <fullName evidence="2">Helix-turn-helix transcriptional regulator</fullName>
    </submittedName>
</protein>
<dbReference type="RefSeq" id="WP_263595100.1">
    <property type="nucleotide sequence ID" value="NZ_CP107020.1"/>
</dbReference>
<evidence type="ECO:0000313" key="2">
    <source>
        <dbReference type="EMBL" id="UYG17893.1"/>
    </source>
</evidence>
<evidence type="ECO:0000259" key="1">
    <source>
        <dbReference type="PROSITE" id="PS50943"/>
    </source>
</evidence>
<dbReference type="Gene3D" id="3.30.450.180">
    <property type="match status" value="1"/>
</dbReference>
<dbReference type="SUPFAM" id="SSF47413">
    <property type="entry name" value="lambda repressor-like DNA-binding domains"/>
    <property type="match status" value="1"/>
</dbReference>
<keyword evidence="3" id="KW-1185">Reference proteome</keyword>
<sequence length="277" mass="29937">MSEFGNVLMSWRQRVSPAEVGLPAGGVRRTRGLRREELAALAGMSVDDVVRLEQGRARHPSPQLLGALSRALRLSEQERDHLYLMAGAAPPPRTDVPRHIPPGVQRMTDRLGDVPVAVYSAAWDILQWNPLWAALLGDPSSYRGDDANLVWRHFMHGHATIEFSPAHEEEFASDLAADLRSAHARYVTDAALTALVARLRSASPAFAAHWDSGRIAQHRSSRKTVTGSAAGPITVDCDVLTVPGNDLRMVVYTAVPGSGDASRLALLRVAALQASPG</sequence>
<feature type="domain" description="HTH cro/C1-type" evidence="1">
    <location>
        <begin position="31"/>
        <end position="79"/>
    </location>
</feature>
<accession>A0ABY6G5D0</accession>
<dbReference type="Gene3D" id="1.10.260.40">
    <property type="entry name" value="lambda repressor-like DNA-binding domains"/>
    <property type="match status" value="1"/>
</dbReference>
<evidence type="ECO:0000313" key="3">
    <source>
        <dbReference type="Proteomes" id="UP001164305"/>
    </source>
</evidence>
<dbReference type="PANTHER" id="PTHR35010:SF2">
    <property type="entry name" value="BLL4672 PROTEIN"/>
    <property type="match status" value="1"/>
</dbReference>
<proteinExistence type="predicted"/>